<dbReference type="SUPFAM" id="SSF55347">
    <property type="entry name" value="Glyceraldehyde-3-phosphate dehydrogenase-like, C-terminal domain"/>
    <property type="match status" value="1"/>
</dbReference>
<feature type="region of interest" description="Disordered" evidence="2">
    <location>
        <begin position="390"/>
        <end position="410"/>
    </location>
</feature>
<evidence type="ECO:0000259" key="3">
    <source>
        <dbReference type="Pfam" id="PF01408"/>
    </source>
</evidence>
<keyword evidence="1" id="KW-0560">Oxidoreductase</keyword>
<feature type="domain" description="Gfo/Idh/MocA-like oxidoreductase N-terminal" evidence="3">
    <location>
        <begin position="6"/>
        <end position="133"/>
    </location>
</feature>
<protein>
    <submittedName>
        <fullName evidence="5">Gfo/Idh/MocA family oxidoreductase</fullName>
    </submittedName>
</protein>
<dbReference type="Gene3D" id="3.30.360.10">
    <property type="entry name" value="Dihydrodipicolinate Reductase, domain 2"/>
    <property type="match status" value="1"/>
</dbReference>
<evidence type="ECO:0000313" key="6">
    <source>
        <dbReference type="Proteomes" id="UP001183176"/>
    </source>
</evidence>
<gene>
    <name evidence="5" type="ORF">RM423_04215</name>
</gene>
<evidence type="ECO:0000256" key="2">
    <source>
        <dbReference type="SAM" id="MobiDB-lite"/>
    </source>
</evidence>
<accession>A0ABU2J6I0</accession>
<evidence type="ECO:0000313" key="5">
    <source>
        <dbReference type="EMBL" id="MDT0260592.1"/>
    </source>
</evidence>
<keyword evidence="6" id="KW-1185">Reference proteome</keyword>
<name>A0ABU2J6I0_9ACTN</name>
<feature type="domain" description="GFO/IDH/MocA-like oxidoreductase" evidence="4">
    <location>
        <begin position="142"/>
        <end position="286"/>
    </location>
</feature>
<dbReference type="InterPro" id="IPR000683">
    <property type="entry name" value="Gfo/Idh/MocA-like_OxRdtase_N"/>
</dbReference>
<comment type="caution">
    <text evidence="5">The sequence shown here is derived from an EMBL/GenBank/DDBJ whole genome shotgun (WGS) entry which is preliminary data.</text>
</comment>
<dbReference type="InterPro" id="IPR055170">
    <property type="entry name" value="GFO_IDH_MocA-like_dom"/>
</dbReference>
<sequence length="410" mass="43351">MSSRPFGVAVLGFGWMGHAHSRAYARVRQHFPDLGLTPRLVLVAEPDSGRGEDARERYGFADWTPDWRQVLADDRVEAVSVTAPNFLHREIAVAVAAAGKHLWIEKPVGLSAEDAQAVAEAVRRNRVQTSVGFNYRNAPAVAHARELIATGQLGKVTDAAFRLLSDYAAHPLGALSWRFERAQGGAGVLGDLVSHGVDLVRHLLGDIDTLVADTATFIAERPRPDGLASHFAVAESGVLGPVENEDYLSCLLRLRGGARASLRASRVAVGEQNNYGFEIHGTRGSVSWDFRRMGELAVCVGGNYANQPSSTLYVGPAHGDFGAFQPGAGVAMGYDDLKVIEAAGFLRAIAGSGVAPGGGGTSESRSSHATIEDAVQSALALEAMVRSQHTGQWEAVTDTPSIGRGTAGPA</sequence>
<dbReference type="PANTHER" id="PTHR43818">
    <property type="entry name" value="BCDNA.GH03377"/>
    <property type="match status" value="1"/>
</dbReference>
<reference evidence="6" key="1">
    <citation type="submission" date="2023-07" db="EMBL/GenBank/DDBJ databases">
        <title>30 novel species of actinomycetes from the DSMZ collection.</title>
        <authorList>
            <person name="Nouioui I."/>
        </authorList>
    </citation>
    <scope>NUCLEOTIDE SEQUENCE [LARGE SCALE GENOMIC DNA]</scope>
    <source>
        <strain evidence="6">DSM 44399</strain>
    </source>
</reference>
<dbReference type="EMBL" id="JAVREH010000004">
    <property type="protein sequence ID" value="MDT0260592.1"/>
    <property type="molecule type" value="Genomic_DNA"/>
</dbReference>
<dbReference type="Pfam" id="PF01408">
    <property type="entry name" value="GFO_IDH_MocA"/>
    <property type="match status" value="1"/>
</dbReference>
<dbReference type="PANTHER" id="PTHR43818:SF11">
    <property type="entry name" value="BCDNA.GH03377"/>
    <property type="match status" value="1"/>
</dbReference>
<dbReference type="SUPFAM" id="SSF51735">
    <property type="entry name" value="NAD(P)-binding Rossmann-fold domains"/>
    <property type="match status" value="1"/>
</dbReference>
<dbReference type="InterPro" id="IPR050463">
    <property type="entry name" value="Gfo/Idh/MocA_oxidrdct_glycsds"/>
</dbReference>
<organism evidence="5 6">
    <name type="scientific">Jatrophihabitans lederbergiae</name>
    <dbReference type="NCBI Taxonomy" id="3075547"/>
    <lineage>
        <taxon>Bacteria</taxon>
        <taxon>Bacillati</taxon>
        <taxon>Actinomycetota</taxon>
        <taxon>Actinomycetes</taxon>
        <taxon>Jatrophihabitantales</taxon>
        <taxon>Jatrophihabitantaceae</taxon>
        <taxon>Jatrophihabitans</taxon>
    </lineage>
</organism>
<dbReference type="RefSeq" id="WP_311421750.1">
    <property type="nucleotide sequence ID" value="NZ_JAVREH010000004.1"/>
</dbReference>
<dbReference type="Proteomes" id="UP001183176">
    <property type="component" value="Unassembled WGS sequence"/>
</dbReference>
<evidence type="ECO:0000256" key="1">
    <source>
        <dbReference type="ARBA" id="ARBA00023002"/>
    </source>
</evidence>
<dbReference type="Gene3D" id="3.40.50.720">
    <property type="entry name" value="NAD(P)-binding Rossmann-like Domain"/>
    <property type="match status" value="1"/>
</dbReference>
<evidence type="ECO:0000259" key="4">
    <source>
        <dbReference type="Pfam" id="PF22725"/>
    </source>
</evidence>
<dbReference type="InterPro" id="IPR036291">
    <property type="entry name" value="NAD(P)-bd_dom_sf"/>
</dbReference>
<proteinExistence type="predicted"/>
<dbReference type="Pfam" id="PF22725">
    <property type="entry name" value="GFO_IDH_MocA_C3"/>
    <property type="match status" value="1"/>
</dbReference>